<reference evidence="1 2" key="1">
    <citation type="submission" date="2020-04" db="EMBL/GenBank/DDBJ databases">
        <title>Flammeovirgaceae bacterium KN852 isolated from deep sea.</title>
        <authorList>
            <person name="Zhang D.-C."/>
        </authorList>
    </citation>
    <scope>NUCLEOTIDE SEQUENCE [LARGE SCALE GENOMIC DNA]</scope>
    <source>
        <strain evidence="1 2">KN852</strain>
    </source>
</reference>
<dbReference type="UniPathway" id="UPA00626">
    <property type="reaction ID" value="UER00678"/>
</dbReference>
<keyword evidence="2" id="KW-1185">Reference proteome</keyword>
<dbReference type="RefSeq" id="WP_169685051.1">
    <property type="nucleotide sequence ID" value="NZ_JABBNU010000015.1"/>
</dbReference>
<dbReference type="Proteomes" id="UP000559010">
    <property type="component" value="Unassembled WGS sequence"/>
</dbReference>
<dbReference type="PROSITE" id="PS51257">
    <property type="entry name" value="PROKAR_LIPOPROTEIN"/>
    <property type="match status" value="1"/>
</dbReference>
<sequence length="238" mass="26908">MKNFIPLFIFLALFSCTKNTENNSSTITNSEVIIIGAMKNVMRKGELHGNIFLDTLANKNGLYGLGPVSFLTGEILVINGESYVSQVTSDTTMKVHKRYDISAPFFVYSYVSDWKEVKLSTNVKTINDLQDFIKESAPISDEPFVFQLKGKVSKALIHIQNLPKGTKVSSPEDAHKGQKKYTILDEEADIIGFYSTRHQGIFTHHDSYLHMHLITKNKTKMGHLDELQIDNMTLYLPN</sequence>
<dbReference type="Pfam" id="PF03306">
    <property type="entry name" value="AAL_decarboxy"/>
    <property type="match status" value="1"/>
</dbReference>
<protein>
    <submittedName>
        <fullName evidence="1">Acetolactate decarboxylase</fullName>
    </submittedName>
</protein>
<dbReference type="Gene3D" id="3.30.1330.80">
    <property type="entry name" value="Hypothetical protein, similar to alpha- acetolactate decarboxylase, domain 2"/>
    <property type="match status" value="1"/>
</dbReference>
<name>A0A848J5D6_9BACT</name>
<comment type="caution">
    <text evidence="1">The sequence shown here is derived from an EMBL/GenBank/DDBJ whole genome shotgun (WGS) entry which is preliminary data.</text>
</comment>
<dbReference type="SUPFAM" id="SSF117856">
    <property type="entry name" value="AF0104/ALDC/Ptd012-like"/>
    <property type="match status" value="1"/>
</dbReference>
<dbReference type="EMBL" id="JABBNU010000015">
    <property type="protein sequence ID" value="NMM50685.1"/>
    <property type="molecule type" value="Genomic_DNA"/>
</dbReference>
<evidence type="ECO:0000313" key="1">
    <source>
        <dbReference type="EMBL" id="NMM50685.1"/>
    </source>
</evidence>
<accession>A0A848J5D6</accession>
<dbReference type="GO" id="GO:0047605">
    <property type="term" value="F:acetolactate decarboxylase activity"/>
    <property type="evidence" value="ECO:0007669"/>
    <property type="project" value="InterPro"/>
</dbReference>
<proteinExistence type="predicted"/>
<dbReference type="InterPro" id="IPR005128">
    <property type="entry name" value="Acetolactate_a_deCO2ase"/>
</dbReference>
<dbReference type="AlphaFoldDB" id="A0A848J5D6"/>
<organism evidence="1 2">
    <name type="scientific">Marinigracilibium pacificum</name>
    <dbReference type="NCBI Taxonomy" id="2729599"/>
    <lineage>
        <taxon>Bacteria</taxon>
        <taxon>Pseudomonadati</taxon>
        <taxon>Bacteroidota</taxon>
        <taxon>Cytophagia</taxon>
        <taxon>Cytophagales</taxon>
        <taxon>Flammeovirgaceae</taxon>
        <taxon>Marinigracilibium</taxon>
    </lineage>
</organism>
<evidence type="ECO:0000313" key="2">
    <source>
        <dbReference type="Proteomes" id="UP000559010"/>
    </source>
</evidence>
<gene>
    <name evidence="1" type="ORF">HH304_19910</name>
</gene>
<dbReference type="GO" id="GO:0045151">
    <property type="term" value="P:acetoin biosynthetic process"/>
    <property type="evidence" value="ECO:0007669"/>
    <property type="project" value="InterPro"/>
</dbReference>